<accession>A0ABM3K2X5</accession>
<sequence>PLNIIKLHPHVHTILNTVTPSTSFTHHTPHIYTNIHPTHTNSSSSTPHLSHHTRGHQTQLTKGTGGRRQPLFRLRSARISTSFCQFVASTFSESSYSSFIQRIVTICMFLVLASTLVSSQSQCGVCMDNFALCVNETSYQLCYEATTLATADQEIYSCPDNKYCTDSENICEAYPDGVNIKAVCAGQEDSTACSSTCSGKTNGQLICLSSTQFGICRGSTTLVPTSPLSCPTDQVCSEELVSELSLKKVCAPQSVLDYFELKSTCSKENAVTQATTTASTVSTTPVNTVGLCESSGKTGSYFQIENPDNCQSYVYCQRDGTSYISMVLQCKAGLFYSVAQNKCITGVQCPQ</sequence>
<evidence type="ECO:0000256" key="1">
    <source>
        <dbReference type="SAM" id="MobiDB-lite"/>
    </source>
</evidence>
<reference evidence="4" key="1">
    <citation type="submission" date="2025-08" db="UniProtKB">
        <authorList>
            <consortium name="RefSeq"/>
        </authorList>
    </citation>
    <scope>IDENTIFICATION</scope>
    <source>
        <tissue evidence="4">Adult</tissue>
    </source>
</reference>
<dbReference type="SMART" id="SM00494">
    <property type="entry name" value="ChtBD2"/>
    <property type="match status" value="1"/>
</dbReference>
<name>A0ABM3K2X5_BACDO</name>
<protein>
    <submittedName>
        <fullName evidence="4">Uncharacterized protein LOC125779237</fullName>
    </submittedName>
</protein>
<feature type="region of interest" description="Disordered" evidence="1">
    <location>
        <begin position="36"/>
        <end position="66"/>
    </location>
</feature>
<gene>
    <name evidence="4" type="primary">LOC125779237</name>
</gene>
<dbReference type="Pfam" id="PF01607">
    <property type="entry name" value="CBM_14"/>
    <property type="match status" value="1"/>
</dbReference>
<dbReference type="InterPro" id="IPR002557">
    <property type="entry name" value="Chitin-bd_dom"/>
</dbReference>
<proteinExistence type="predicted"/>
<feature type="domain" description="Chitin-binding type-2" evidence="2">
    <location>
        <begin position="289"/>
        <end position="351"/>
    </location>
</feature>
<dbReference type="PROSITE" id="PS50940">
    <property type="entry name" value="CHIT_BIND_II"/>
    <property type="match status" value="1"/>
</dbReference>
<evidence type="ECO:0000313" key="4">
    <source>
        <dbReference type="RefSeq" id="XP_049315832.1"/>
    </source>
</evidence>
<dbReference type="InterPro" id="IPR036508">
    <property type="entry name" value="Chitin-bd_dom_sf"/>
</dbReference>
<feature type="compositionally biased region" description="Low complexity" evidence="1">
    <location>
        <begin position="36"/>
        <end position="48"/>
    </location>
</feature>
<organism evidence="3 4">
    <name type="scientific">Bactrocera dorsalis</name>
    <name type="common">Oriental fruit fly</name>
    <name type="synonym">Dacus dorsalis</name>
    <dbReference type="NCBI Taxonomy" id="27457"/>
    <lineage>
        <taxon>Eukaryota</taxon>
        <taxon>Metazoa</taxon>
        <taxon>Ecdysozoa</taxon>
        <taxon>Arthropoda</taxon>
        <taxon>Hexapoda</taxon>
        <taxon>Insecta</taxon>
        <taxon>Pterygota</taxon>
        <taxon>Neoptera</taxon>
        <taxon>Endopterygota</taxon>
        <taxon>Diptera</taxon>
        <taxon>Brachycera</taxon>
        <taxon>Muscomorpha</taxon>
        <taxon>Tephritoidea</taxon>
        <taxon>Tephritidae</taxon>
        <taxon>Bactrocera</taxon>
        <taxon>Bactrocera</taxon>
    </lineage>
</organism>
<feature type="non-terminal residue" evidence="4">
    <location>
        <position position="1"/>
    </location>
</feature>
<evidence type="ECO:0000313" key="3">
    <source>
        <dbReference type="Proteomes" id="UP001652620"/>
    </source>
</evidence>
<dbReference type="SUPFAM" id="SSF57625">
    <property type="entry name" value="Invertebrate chitin-binding proteins"/>
    <property type="match status" value="1"/>
</dbReference>
<dbReference type="Proteomes" id="UP001652620">
    <property type="component" value="Chromosome 6"/>
</dbReference>
<dbReference type="GeneID" id="125779237"/>
<evidence type="ECO:0000259" key="2">
    <source>
        <dbReference type="PROSITE" id="PS50940"/>
    </source>
</evidence>
<dbReference type="RefSeq" id="XP_049315832.1">
    <property type="nucleotide sequence ID" value="XM_049459875.1"/>
</dbReference>
<keyword evidence="3" id="KW-1185">Reference proteome</keyword>